<organism evidence="6 7">
    <name type="scientific">Dactylosporangium aurantiacum</name>
    <dbReference type="NCBI Taxonomy" id="35754"/>
    <lineage>
        <taxon>Bacteria</taxon>
        <taxon>Bacillati</taxon>
        <taxon>Actinomycetota</taxon>
        <taxon>Actinomycetes</taxon>
        <taxon>Micromonosporales</taxon>
        <taxon>Micromonosporaceae</taxon>
        <taxon>Dactylosporangium</taxon>
    </lineage>
</organism>
<evidence type="ECO:0000313" key="6">
    <source>
        <dbReference type="EMBL" id="UWZ57874.1"/>
    </source>
</evidence>
<dbReference type="Pfam" id="PF25873">
    <property type="entry name" value="WHD_MalT"/>
    <property type="match status" value="1"/>
</dbReference>
<dbReference type="SUPFAM" id="SSF46894">
    <property type="entry name" value="C-terminal effector domain of the bipartite response regulators"/>
    <property type="match status" value="1"/>
</dbReference>
<dbReference type="InterPro" id="IPR016032">
    <property type="entry name" value="Sig_transdc_resp-reg_C-effctor"/>
</dbReference>
<protein>
    <recommendedName>
        <fullName evidence="5">HTH luxR-type domain-containing protein</fullName>
    </recommendedName>
</protein>
<dbReference type="KEGG" id="daur:Daura_17900"/>
<accession>A0A9Q9IR37</accession>
<name>A0A9Q9IR37_9ACTN</name>
<dbReference type="InterPro" id="IPR036388">
    <property type="entry name" value="WH-like_DNA-bd_sf"/>
</dbReference>
<keyword evidence="7" id="KW-1185">Reference proteome</keyword>
<evidence type="ECO:0000256" key="1">
    <source>
        <dbReference type="ARBA" id="ARBA00023015"/>
    </source>
</evidence>
<dbReference type="SMART" id="SM00421">
    <property type="entry name" value="HTH_LUXR"/>
    <property type="match status" value="1"/>
</dbReference>
<dbReference type="InterPro" id="IPR000792">
    <property type="entry name" value="Tscrpt_reg_LuxR_C"/>
</dbReference>
<dbReference type="RefSeq" id="WP_260710378.1">
    <property type="nucleotide sequence ID" value="NZ_CP073767.1"/>
</dbReference>
<dbReference type="InterPro" id="IPR059106">
    <property type="entry name" value="WHD_MalT"/>
</dbReference>
<dbReference type="Pfam" id="PF00196">
    <property type="entry name" value="GerE"/>
    <property type="match status" value="1"/>
</dbReference>
<dbReference type="AlphaFoldDB" id="A0A9Q9IR37"/>
<sequence length="778" mass="83025">MDRAVYVDLHGPGAATWWQSPSRAPAWWPASAGSVDELCDRLTGAGPGGPDGTTTVVLDGTEAVTDPRFLPQVRHVAARTGAVRVVLVGRHAPPDGAAGTGTPARRAALGRRDLAFTAAETAAICRLRGLDLAPADCRRLYAVTGGWAGGLMVAITALTAERYDAGAVIDRLQGNGAGLAEYVLHDVLREHPADVRQAVLDASVADAVCADLFASLTGHRDAAGVLEALARDEMFAVPLEHGSVWYHVPRMWRTDLYVTLSQWDPARARRLHGVAASWFAAHELYAEALRHALAAEDRSLAVRLAYRHDDAIRAATVQAAPTAEAPRPWSSLASDRALAYAFDLLRPATDGGEPSRFPEPRWWPVNRGFASAPHRDRATIDRKHNSRDVGHVTGPSPGTVATIWQLLRQGDFTAARQSLSAFRAQASAGPVARSTVLRLHMVTERMAGRLGDAARTAEQLRGVVRADGVVGAVDEGWARLTLAETAVQRGDRDAALRHLDALAVELWQAVPALVAGQRLQAAVLLQQQHDHAVALRHVQELIADGDDRHLVPRWAAHVLRAELLLAMGRADQAGRHWSTDAVGVPAAAATITAARLVLAGGGDAAGLLRPLLDEPGTSLFQQVEILLLLSRQALLSGDTTAAAGWRRQAERRAAAEGVRHPFQADAGLPVPAPPPPATEPDAVEILRSGDDNPALTPSELAVLHHLPGHRTVPEIAAVLHLSLNTVKTHTASIYRKLSVHRRRDAVRAALDLGLLPAVEDNPPPVRPGTDRRPAAPPG</sequence>
<keyword evidence="3" id="KW-0804">Transcription</keyword>
<evidence type="ECO:0000256" key="4">
    <source>
        <dbReference type="SAM" id="MobiDB-lite"/>
    </source>
</evidence>
<dbReference type="PANTHER" id="PTHR44688:SF16">
    <property type="entry name" value="DNA-BINDING TRANSCRIPTIONAL ACTIVATOR DEVR_DOSR"/>
    <property type="match status" value="1"/>
</dbReference>
<dbReference type="EMBL" id="CP073767">
    <property type="protein sequence ID" value="UWZ57874.1"/>
    <property type="molecule type" value="Genomic_DNA"/>
</dbReference>
<dbReference type="PANTHER" id="PTHR44688">
    <property type="entry name" value="DNA-BINDING TRANSCRIPTIONAL ACTIVATOR DEVR_DOSR"/>
    <property type="match status" value="1"/>
</dbReference>
<dbReference type="PROSITE" id="PS50043">
    <property type="entry name" value="HTH_LUXR_2"/>
    <property type="match status" value="1"/>
</dbReference>
<evidence type="ECO:0000259" key="5">
    <source>
        <dbReference type="PROSITE" id="PS50043"/>
    </source>
</evidence>
<feature type="region of interest" description="Disordered" evidence="4">
    <location>
        <begin position="758"/>
        <end position="778"/>
    </location>
</feature>
<evidence type="ECO:0000256" key="2">
    <source>
        <dbReference type="ARBA" id="ARBA00023125"/>
    </source>
</evidence>
<keyword evidence="1" id="KW-0805">Transcription regulation</keyword>
<dbReference type="CDD" id="cd06170">
    <property type="entry name" value="LuxR_C_like"/>
    <property type="match status" value="1"/>
</dbReference>
<keyword evidence="2" id="KW-0238">DNA-binding</keyword>
<feature type="compositionally biased region" description="Basic and acidic residues" evidence="4">
    <location>
        <begin position="768"/>
        <end position="778"/>
    </location>
</feature>
<reference evidence="6" key="1">
    <citation type="submission" date="2021-04" db="EMBL/GenBank/DDBJ databases">
        <title>Dactylosporangium aurantiacum NRRL B-8018 full assembly.</title>
        <authorList>
            <person name="Hartkoorn R.C."/>
            <person name="Beaudoing E."/>
            <person name="Hot D."/>
        </authorList>
    </citation>
    <scope>NUCLEOTIDE SEQUENCE</scope>
    <source>
        <strain evidence="6">NRRL B-8018</strain>
    </source>
</reference>
<evidence type="ECO:0000313" key="7">
    <source>
        <dbReference type="Proteomes" id="UP001058003"/>
    </source>
</evidence>
<dbReference type="Proteomes" id="UP001058003">
    <property type="component" value="Chromosome"/>
</dbReference>
<proteinExistence type="predicted"/>
<gene>
    <name evidence="6" type="ORF">Daura_17900</name>
</gene>
<dbReference type="GO" id="GO:0003677">
    <property type="term" value="F:DNA binding"/>
    <property type="evidence" value="ECO:0007669"/>
    <property type="project" value="UniProtKB-KW"/>
</dbReference>
<dbReference type="Gene3D" id="1.10.10.10">
    <property type="entry name" value="Winged helix-like DNA-binding domain superfamily/Winged helix DNA-binding domain"/>
    <property type="match status" value="1"/>
</dbReference>
<dbReference type="GO" id="GO:0006355">
    <property type="term" value="P:regulation of DNA-templated transcription"/>
    <property type="evidence" value="ECO:0007669"/>
    <property type="project" value="InterPro"/>
</dbReference>
<feature type="domain" description="HTH luxR-type" evidence="5">
    <location>
        <begin position="688"/>
        <end position="753"/>
    </location>
</feature>
<evidence type="ECO:0000256" key="3">
    <source>
        <dbReference type="ARBA" id="ARBA00023163"/>
    </source>
</evidence>